<name>A0AAV3SU07_9EURY</name>
<evidence type="ECO:0000256" key="1">
    <source>
        <dbReference type="ARBA" id="ARBA00023002"/>
    </source>
</evidence>
<dbReference type="Gene3D" id="3.20.20.100">
    <property type="entry name" value="NADP-dependent oxidoreductase domain"/>
    <property type="match status" value="1"/>
</dbReference>
<accession>A0AAV3SU07</accession>
<comment type="caution">
    <text evidence="3">The sequence shown here is derived from an EMBL/GenBank/DDBJ whole genome shotgun (WGS) entry which is preliminary data.</text>
</comment>
<dbReference type="Pfam" id="PF00248">
    <property type="entry name" value="Aldo_ket_red"/>
    <property type="match status" value="1"/>
</dbReference>
<sequence length="123" mass="13058">MVKELGLGLMPFSPLAAGFLAGKYERGESPPAGSRGAHEERFQDRYLTAGNSDTLETVEAVTEDLDSPPVAVSLAWLLAHPAVTSPVVGPRTIAQLEENLAAATLNLDVDTFHRLDGAMPAPY</sequence>
<dbReference type="InterPro" id="IPR050523">
    <property type="entry name" value="AKR_Detox_Biosynth"/>
</dbReference>
<dbReference type="PANTHER" id="PTHR43364">
    <property type="entry name" value="NADH-SPECIFIC METHYLGLYOXAL REDUCTASE-RELATED"/>
    <property type="match status" value="1"/>
</dbReference>
<evidence type="ECO:0000259" key="2">
    <source>
        <dbReference type="Pfam" id="PF00248"/>
    </source>
</evidence>
<dbReference type="PANTHER" id="PTHR43364:SF4">
    <property type="entry name" value="NAD(P)-LINKED OXIDOREDUCTASE SUPERFAMILY PROTEIN"/>
    <property type="match status" value="1"/>
</dbReference>
<gene>
    <name evidence="3" type="ORF">GCM10008994_21100</name>
</gene>
<proteinExistence type="predicted"/>
<evidence type="ECO:0000313" key="3">
    <source>
        <dbReference type="EMBL" id="GAA0545964.1"/>
    </source>
</evidence>
<dbReference type="GO" id="GO:0016491">
    <property type="term" value="F:oxidoreductase activity"/>
    <property type="evidence" value="ECO:0007669"/>
    <property type="project" value="UniProtKB-KW"/>
</dbReference>
<dbReference type="InterPro" id="IPR036812">
    <property type="entry name" value="NAD(P)_OxRdtase_dom_sf"/>
</dbReference>
<dbReference type="SUPFAM" id="SSF51430">
    <property type="entry name" value="NAD(P)-linked oxidoreductase"/>
    <property type="match status" value="1"/>
</dbReference>
<reference evidence="3" key="2">
    <citation type="submission" date="2023-12" db="EMBL/GenBank/DDBJ databases">
        <authorList>
            <person name="Sun Q."/>
            <person name="Inoue M."/>
        </authorList>
    </citation>
    <scope>NUCLEOTIDE SEQUENCE</scope>
    <source>
        <strain evidence="3">JCM 14265</strain>
    </source>
</reference>
<dbReference type="EMBL" id="BAAADQ010000012">
    <property type="protein sequence ID" value="GAA0545964.1"/>
    <property type="molecule type" value="Genomic_DNA"/>
</dbReference>
<dbReference type="Proteomes" id="UP001501425">
    <property type="component" value="Unassembled WGS sequence"/>
</dbReference>
<protein>
    <recommendedName>
        <fullName evidence="2">NADP-dependent oxidoreductase domain-containing protein</fullName>
    </recommendedName>
</protein>
<organism evidence="3 4">
    <name type="scientific">Halorubrum ejinorense</name>
    <dbReference type="NCBI Taxonomy" id="425309"/>
    <lineage>
        <taxon>Archaea</taxon>
        <taxon>Methanobacteriati</taxon>
        <taxon>Methanobacteriota</taxon>
        <taxon>Stenosarchaea group</taxon>
        <taxon>Halobacteria</taxon>
        <taxon>Halobacteriales</taxon>
        <taxon>Haloferacaceae</taxon>
        <taxon>Halorubrum</taxon>
    </lineage>
</organism>
<feature type="domain" description="NADP-dependent oxidoreductase" evidence="2">
    <location>
        <begin position="1"/>
        <end position="117"/>
    </location>
</feature>
<keyword evidence="1" id="KW-0560">Oxidoreductase</keyword>
<reference evidence="3" key="1">
    <citation type="journal article" date="2014" name="Int. J. Syst. Evol. Microbiol.">
        <title>Complete genome sequence of Corynebacterium casei LMG S-19264T (=DSM 44701T), isolated from a smear-ripened cheese.</title>
        <authorList>
            <consortium name="US DOE Joint Genome Institute (JGI-PGF)"/>
            <person name="Walter F."/>
            <person name="Albersmeier A."/>
            <person name="Kalinowski J."/>
            <person name="Ruckert C."/>
        </authorList>
    </citation>
    <scope>NUCLEOTIDE SEQUENCE</scope>
    <source>
        <strain evidence="3">JCM 14265</strain>
    </source>
</reference>
<dbReference type="AlphaFoldDB" id="A0AAV3SU07"/>
<evidence type="ECO:0000313" key="4">
    <source>
        <dbReference type="Proteomes" id="UP001501425"/>
    </source>
</evidence>
<dbReference type="InterPro" id="IPR023210">
    <property type="entry name" value="NADP_OxRdtase_dom"/>
</dbReference>